<evidence type="ECO:0000313" key="1">
    <source>
        <dbReference type="EMBL" id="SJZ44619.1"/>
    </source>
</evidence>
<name>A0A1T4KQA2_9FIRM</name>
<dbReference type="Proteomes" id="UP000196365">
    <property type="component" value="Unassembled WGS sequence"/>
</dbReference>
<proteinExistence type="predicted"/>
<gene>
    <name evidence="1" type="ORF">SAMN02745973_00656</name>
</gene>
<organism evidence="1 2">
    <name type="scientific">Garciella nitratireducens DSM 15102</name>
    <dbReference type="NCBI Taxonomy" id="1121911"/>
    <lineage>
        <taxon>Bacteria</taxon>
        <taxon>Bacillati</taxon>
        <taxon>Bacillota</taxon>
        <taxon>Clostridia</taxon>
        <taxon>Eubacteriales</taxon>
        <taxon>Eubacteriaceae</taxon>
        <taxon>Garciella</taxon>
    </lineage>
</organism>
<sequence length="79" mass="8706">MSVIQVCIGSACHLKGSYQIIKKFQQEITKRGLEGKIELKGAFCLGHCTQGVSIKIDDQPIISVSEDSVEKIIEKISKE</sequence>
<evidence type="ECO:0000313" key="2">
    <source>
        <dbReference type="Proteomes" id="UP000196365"/>
    </source>
</evidence>
<dbReference type="RefSeq" id="WP_087678080.1">
    <property type="nucleotide sequence ID" value="NZ_FUWV01000002.1"/>
</dbReference>
<dbReference type="OrthoDB" id="9807975at2"/>
<dbReference type="Pfam" id="PF01257">
    <property type="entry name" value="2Fe-2S_thioredx"/>
    <property type="match status" value="1"/>
</dbReference>
<protein>
    <submittedName>
        <fullName evidence="1">Thioredoxin-like [2Fe-2S] ferredoxin</fullName>
    </submittedName>
</protein>
<dbReference type="AlphaFoldDB" id="A0A1T4KQA2"/>
<dbReference type="CDD" id="cd02980">
    <property type="entry name" value="TRX_Fd_family"/>
    <property type="match status" value="1"/>
</dbReference>
<accession>A0A1T4KQA2</accession>
<reference evidence="1 2" key="1">
    <citation type="submission" date="2017-02" db="EMBL/GenBank/DDBJ databases">
        <authorList>
            <person name="Peterson S.W."/>
        </authorList>
    </citation>
    <scope>NUCLEOTIDE SEQUENCE [LARGE SCALE GENOMIC DNA]</scope>
    <source>
        <strain evidence="1 2">DSM 15102</strain>
    </source>
</reference>
<dbReference type="Gene3D" id="3.40.30.10">
    <property type="entry name" value="Glutaredoxin"/>
    <property type="match status" value="1"/>
</dbReference>
<dbReference type="EMBL" id="FUWV01000002">
    <property type="protein sequence ID" value="SJZ44619.1"/>
    <property type="molecule type" value="Genomic_DNA"/>
</dbReference>
<dbReference type="SUPFAM" id="SSF52833">
    <property type="entry name" value="Thioredoxin-like"/>
    <property type="match status" value="1"/>
</dbReference>
<dbReference type="InterPro" id="IPR036249">
    <property type="entry name" value="Thioredoxin-like_sf"/>
</dbReference>
<keyword evidence="2" id="KW-1185">Reference proteome</keyword>